<reference evidence="2" key="1">
    <citation type="submission" date="2021-07" db="EMBL/GenBank/DDBJ databases">
        <authorList>
            <person name="Durling M."/>
        </authorList>
    </citation>
    <scope>NUCLEOTIDE SEQUENCE</scope>
</reference>
<evidence type="ECO:0000313" key="3">
    <source>
        <dbReference type="Proteomes" id="UP000701801"/>
    </source>
</evidence>
<dbReference type="AlphaFoldDB" id="A0A9N9LKR0"/>
<dbReference type="Pfam" id="PF24809">
    <property type="entry name" value="DUF7708"/>
    <property type="match status" value="1"/>
</dbReference>
<sequence length="414" mass="47393">MILGRNSTSISNPLATTTAVKWYMETDDSQICLEAKKTCLEARKDLLELVGDDFDSRYALECTTNAKELVGFVKFYQERMELENSDPGFRRQLLNRVKTFCEFADKITQIIAVMVPQDPKFTIPYGCLALLFKAVTWSKERKDKLDAFLVEIVEVLPIAEAYAELYNTRQIKEEVISMYVTVLKFLAKATMHCRRNNLTNEQSLGDLMTRIKQCSARLHHFQALASAVQQDETLKSVKGISGTLAIVRQEVELISQEMFAKIDQVEKLWMNYQEQAKRDRMLIAYRELSTLSTLLLPSSKPWVSELHAARTQNPEISQRSKCVIAGNQGTWVTQMITEYQASFKKGEVPLICVFAGVYRNEQLTARSLVCLLIIRIMEYFPKVVFEIPDLLNTRVLAQAADPELWEILEVMIRG</sequence>
<organism evidence="2 3">
    <name type="scientific">Hymenoscyphus albidus</name>
    <dbReference type="NCBI Taxonomy" id="595503"/>
    <lineage>
        <taxon>Eukaryota</taxon>
        <taxon>Fungi</taxon>
        <taxon>Dikarya</taxon>
        <taxon>Ascomycota</taxon>
        <taxon>Pezizomycotina</taxon>
        <taxon>Leotiomycetes</taxon>
        <taxon>Helotiales</taxon>
        <taxon>Helotiaceae</taxon>
        <taxon>Hymenoscyphus</taxon>
    </lineage>
</organism>
<proteinExistence type="predicted"/>
<protein>
    <recommendedName>
        <fullName evidence="1">DUF7708 domain-containing protein</fullName>
    </recommendedName>
</protein>
<name>A0A9N9LKR0_9HELO</name>
<comment type="caution">
    <text evidence="2">The sequence shown here is derived from an EMBL/GenBank/DDBJ whole genome shotgun (WGS) entry which is preliminary data.</text>
</comment>
<keyword evidence="3" id="KW-1185">Reference proteome</keyword>
<accession>A0A9N9LKR0</accession>
<dbReference type="EMBL" id="CAJVRM010000068">
    <property type="protein sequence ID" value="CAG8973281.1"/>
    <property type="molecule type" value="Genomic_DNA"/>
</dbReference>
<dbReference type="InterPro" id="IPR056125">
    <property type="entry name" value="DUF7708"/>
</dbReference>
<dbReference type="Proteomes" id="UP000701801">
    <property type="component" value="Unassembled WGS sequence"/>
</dbReference>
<gene>
    <name evidence="2" type="ORF">HYALB_00000043</name>
</gene>
<evidence type="ECO:0000259" key="1">
    <source>
        <dbReference type="Pfam" id="PF24809"/>
    </source>
</evidence>
<dbReference type="OrthoDB" id="61900at2759"/>
<feature type="domain" description="DUF7708" evidence="1">
    <location>
        <begin position="97"/>
        <end position="199"/>
    </location>
</feature>
<evidence type="ECO:0000313" key="2">
    <source>
        <dbReference type="EMBL" id="CAG8973281.1"/>
    </source>
</evidence>